<dbReference type="AlphaFoldDB" id="L0KZT7"/>
<keyword evidence="1" id="KW-0812">Transmembrane</keyword>
<geneLocation type="plasmid" evidence="2 3">
    <name>pMETHO01</name>
</geneLocation>
<keyword evidence="2" id="KW-0614">Plasmid</keyword>
<dbReference type="RefSeq" id="WP_015313758.1">
    <property type="nucleotide sequence ID" value="NC_019972.1"/>
</dbReference>
<dbReference type="EMBL" id="CP003363">
    <property type="protein sequence ID" value="AGB50626.1"/>
    <property type="molecule type" value="Genomic_DNA"/>
</dbReference>
<dbReference type="Proteomes" id="UP000010866">
    <property type="component" value="Plasmid pMETHO01"/>
</dbReference>
<keyword evidence="1" id="KW-1133">Transmembrane helix</keyword>
<organism evidence="2 3">
    <name type="scientific">Methanomethylovorans hollandica (strain DSM 15978 / NBRC 107637 / DMS1)</name>
    <dbReference type="NCBI Taxonomy" id="867904"/>
    <lineage>
        <taxon>Archaea</taxon>
        <taxon>Methanobacteriati</taxon>
        <taxon>Methanobacteriota</taxon>
        <taxon>Stenosarchaea group</taxon>
        <taxon>Methanomicrobia</taxon>
        <taxon>Methanosarcinales</taxon>
        <taxon>Methanosarcinaceae</taxon>
        <taxon>Methanomethylovorans</taxon>
    </lineage>
</organism>
<protein>
    <submittedName>
        <fullName evidence="2">Uncharacterized protein</fullName>
    </submittedName>
</protein>
<feature type="transmembrane region" description="Helical" evidence="1">
    <location>
        <begin position="12"/>
        <end position="37"/>
    </location>
</feature>
<name>L0KZT7_METHD</name>
<dbReference type="KEGG" id="mhz:Metho_2486"/>
<reference evidence="3" key="1">
    <citation type="submission" date="2012-02" db="EMBL/GenBank/DDBJ databases">
        <title>Complete sequence of plasmid of Methanomethylovorans hollandica DSM 15978.</title>
        <authorList>
            <person name="Lucas S."/>
            <person name="Copeland A."/>
            <person name="Lapidus A."/>
            <person name="Glavina del Rio T."/>
            <person name="Dalin E."/>
            <person name="Tice H."/>
            <person name="Bruce D."/>
            <person name="Goodwin L."/>
            <person name="Pitluck S."/>
            <person name="Peters L."/>
            <person name="Mikhailova N."/>
            <person name="Held B."/>
            <person name="Kyrpides N."/>
            <person name="Mavromatis K."/>
            <person name="Ivanova N."/>
            <person name="Brettin T."/>
            <person name="Detter J.C."/>
            <person name="Han C."/>
            <person name="Larimer F."/>
            <person name="Land M."/>
            <person name="Hauser L."/>
            <person name="Markowitz V."/>
            <person name="Cheng J.-F."/>
            <person name="Hugenholtz P."/>
            <person name="Woyke T."/>
            <person name="Wu D."/>
            <person name="Spring S."/>
            <person name="Schroeder M."/>
            <person name="Brambilla E."/>
            <person name="Klenk H.-P."/>
            <person name="Eisen J.A."/>
        </authorList>
    </citation>
    <scope>NUCLEOTIDE SEQUENCE [LARGE SCALE GENOMIC DNA]</scope>
    <source>
        <strain evidence="3">DSM 15978 / NBRC 107637 / DMS1</strain>
        <plasmid evidence="3">Plasmid pMETHO01</plasmid>
    </source>
</reference>
<gene>
    <name evidence="2" type="ordered locus">Metho_2486</name>
</gene>
<sequence>MFQSKMQLSSNYLLNIYVDLISLAPTIIGIAVALALIQVSINAYTAVQGALVDNSNTMVNSIIGVITEEKAFEY</sequence>
<keyword evidence="3" id="KW-1185">Reference proteome</keyword>
<evidence type="ECO:0000256" key="1">
    <source>
        <dbReference type="SAM" id="Phobius"/>
    </source>
</evidence>
<dbReference type="GeneID" id="14401448"/>
<evidence type="ECO:0000313" key="2">
    <source>
        <dbReference type="EMBL" id="AGB50626.1"/>
    </source>
</evidence>
<keyword evidence="1" id="KW-0472">Membrane</keyword>
<proteinExistence type="predicted"/>
<dbReference type="HOGENOM" id="CLU_2678931_0_0_2"/>
<accession>L0KZT7</accession>
<evidence type="ECO:0000313" key="3">
    <source>
        <dbReference type="Proteomes" id="UP000010866"/>
    </source>
</evidence>